<accession>A0ABW1KZJ6</accession>
<dbReference type="Proteomes" id="UP001596116">
    <property type="component" value="Unassembled WGS sequence"/>
</dbReference>
<evidence type="ECO:0000313" key="2">
    <source>
        <dbReference type="EMBL" id="MFC6035853.1"/>
    </source>
</evidence>
<dbReference type="RefSeq" id="WP_379878504.1">
    <property type="nucleotide sequence ID" value="NZ_JBHPON010000001.1"/>
</dbReference>
<evidence type="ECO:0000256" key="1">
    <source>
        <dbReference type="SAM" id="MobiDB-lite"/>
    </source>
</evidence>
<feature type="region of interest" description="Disordered" evidence="1">
    <location>
        <begin position="1"/>
        <end position="28"/>
    </location>
</feature>
<sequence>MGIFRRLAHGKKETQAPSLDNSDEQPKADFIRADEVGPRPAARLQSKDYHVVFDGGDGSYSIAIGTWNPDPRISNSGQATRTLLFRWNGPSKSDSGIPNSTQPDWMPLPKEFAYPILDHIADMQFDHWWGLLDGEE</sequence>
<comment type="caution">
    <text evidence="2">The sequence shown here is derived from an EMBL/GenBank/DDBJ whole genome shotgun (WGS) entry which is preliminary data.</text>
</comment>
<evidence type="ECO:0008006" key="4">
    <source>
        <dbReference type="Google" id="ProtNLM"/>
    </source>
</evidence>
<evidence type="ECO:0000313" key="3">
    <source>
        <dbReference type="Proteomes" id="UP001596116"/>
    </source>
</evidence>
<protein>
    <recommendedName>
        <fullName evidence="4">DUF551 domain-containing protein</fullName>
    </recommendedName>
</protein>
<dbReference type="EMBL" id="JBHPON010000001">
    <property type="protein sequence ID" value="MFC6035853.1"/>
    <property type="molecule type" value="Genomic_DNA"/>
</dbReference>
<name>A0ABW1KZJ6_9PROT</name>
<organism evidence="2 3">
    <name type="scientific">Hyphococcus aureus</name>
    <dbReference type="NCBI Taxonomy" id="2666033"/>
    <lineage>
        <taxon>Bacteria</taxon>
        <taxon>Pseudomonadati</taxon>
        <taxon>Pseudomonadota</taxon>
        <taxon>Alphaproteobacteria</taxon>
        <taxon>Parvularculales</taxon>
        <taxon>Parvularculaceae</taxon>
        <taxon>Hyphococcus</taxon>
    </lineage>
</organism>
<proteinExistence type="predicted"/>
<reference evidence="2 3" key="1">
    <citation type="submission" date="2024-09" db="EMBL/GenBank/DDBJ databases">
        <authorList>
            <person name="Zhang Z.-H."/>
        </authorList>
    </citation>
    <scope>NUCLEOTIDE SEQUENCE [LARGE SCALE GENOMIC DNA]</scope>
    <source>
        <strain evidence="2 3">HHTR114</strain>
    </source>
</reference>
<gene>
    <name evidence="2" type="ORF">ACFMB1_09880</name>
</gene>
<keyword evidence="3" id="KW-1185">Reference proteome</keyword>